<dbReference type="AlphaFoldDB" id="A0A7W5AWH0"/>
<evidence type="ECO:0000313" key="1">
    <source>
        <dbReference type="EMBL" id="MBB3110070.1"/>
    </source>
</evidence>
<name>A0A7W5AWH0_9BACL</name>
<reference evidence="1 2" key="1">
    <citation type="submission" date="2020-08" db="EMBL/GenBank/DDBJ databases">
        <title>Genomic Encyclopedia of Type Strains, Phase III (KMG-III): the genomes of soil and plant-associated and newly described type strains.</title>
        <authorList>
            <person name="Whitman W."/>
        </authorList>
    </citation>
    <scope>NUCLEOTIDE SEQUENCE [LARGE SCALE GENOMIC DNA]</scope>
    <source>
        <strain evidence="1 2">CECT 5862</strain>
    </source>
</reference>
<comment type="caution">
    <text evidence="1">The sequence shown here is derived from an EMBL/GenBank/DDBJ whole genome shotgun (WGS) entry which is preliminary data.</text>
</comment>
<keyword evidence="2" id="KW-1185">Reference proteome</keyword>
<dbReference type="EMBL" id="JACHXK010000004">
    <property type="protein sequence ID" value="MBB3110070.1"/>
    <property type="molecule type" value="Genomic_DNA"/>
</dbReference>
<protein>
    <submittedName>
        <fullName evidence="1">Uncharacterized protein</fullName>
    </submittedName>
</protein>
<proteinExistence type="predicted"/>
<evidence type="ECO:0000313" key="2">
    <source>
        <dbReference type="Proteomes" id="UP000570361"/>
    </source>
</evidence>
<gene>
    <name evidence="1" type="ORF">FHS18_002137</name>
</gene>
<accession>A0A7W5AWH0</accession>
<organism evidence="1 2">
    <name type="scientific">Paenibacillus phyllosphaerae</name>
    <dbReference type="NCBI Taxonomy" id="274593"/>
    <lineage>
        <taxon>Bacteria</taxon>
        <taxon>Bacillati</taxon>
        <taxon>Bacillota</taxon>
        <taxon>Bacilli</taxon>
        <taxon>Bacillales</taxon>
        <taxon>Paenibacillaceae</taxon>
        <taxon>Paenibacillus</taxon>
    </lineage>
</organism>
<sequence length="57" mass="6829">MNNPASRELMKVEHGQRGFMKEALEQQMERFEYICRVLPLTRKRRTRRSQADCCGNQ</sequence>
<dbReference type="Proteomes" id="UP000570361">
    <property type="component" value="Unassembled WGS sequence"/>
</dbReference>